<proteinExistence type="predicted"/>
<evidence type="ECO:0000256" key="1">
    <source>
        <dbReference type="SAM" id="MobiDB-lite"/>
    </source>
</evidence>
<accession>A0A816V5V5</accession>
<feature type="region of interest" description="Disordered" evidence="1">
    <location>
        <begin position="43"/>
        <end position="118"/>
    </location>
</feature>
<feature type="compositionally biased region" description="Basic residues" evidence="1">
    <location>
        <begin position="76"/>
        <end position="85"/>
    </location>
</feature>
<comment type="caution">
    <text evidence="2">The sequence shown here is derived from an EMBL/GenBank/DDBJ whole genome shotgun (WGS) entry which is preliminary data.</text>
</comment>
<evidence type="ECO:0000313" key="3">
    <source>
        <dbReference type="Proteomes" id="UP000663856"/>
    </source>
</evidence>
<organism evidence="2 3">
    <name type="scientific">Rotaria magnacalcarata</name>
    <dbReference type="NCBI Taxonomy" id="392030"/>
    <lineage>
        <taxon>Eukaryota</taxon>
        <taxon>Metazoa</taxon>
        <taxon>Spiralia</taxon>
        <taxon>Gnathifera</taxon>
        <taxon>Rotifera</taxon>
        <taxon>Eurotatoria</taxon>
        <taxon>Bdelloidea</taxon>
        <taxon>Philodinida</taxon>
        <taxon>Philodinidae</taxon>
        <taxon>Rotaria</taxon>
    </lineage>
</organism>
<protein>
    <submittedName>
        <fullName evidence="2">Uncharacterized protein</fullName>
    </submittedName>
</protein>
<sequence>MPTSTQAAAAFLPRNYCLTNQSSNYVPEQTSVREIQWDIKELPEVHSGAGGDSTPSQSSLRNVLIGVLLMGQRQQPHQRHQRHQRQQQQRQQPQLQAPQPQPQAPQQRRPQAPRQQQL</sequence>
<dbReference type="EMBL" id="CAJNRF010010571">
    <property type="protein sequence ID" value="CAF2121980.1"/>
    <property type="molecule type" value="Genomic_DNA"/>
</dbReference>
<dbReference type="AlphaFoldDB" id="A0A816V5V5"/>
<feature type="compositionally biased region" description="Low complexity" evidence="1">
    <location>
        <begin position="86"/>
        <end position="118"/>
    </location>
</feature>
<gene>
    <name evidence="2" type="ORF">WKI299_LOCUS24577</name>
</gene>
<dbReference type="Proteomes" id="UP000663856">
    <property type="component" value="Unassembled WGS sequence"/>
</dbReference>
<feature type="non-terminal residue" evidence="2">
    <location>
        <position position="1"/>
    </location>
</feature>
<evidence type="ECO:0000313" key="2">
    <source>
        <dbReference type="EMBL" id="CAF2121980.1"/>
    </source>
</evidence>
<reference evidence="2" key="1">
    <citation type="submission" date="2021-02" db="EMBL/GenBank/DDBJ databases">
        <authorList>
            <person name="Nowell W R."/>
        </authorList>
    </citation>
    <scope>NUCLEOTIDE SEQUENCE</scope>
</reference>
<name>A0A816V5V5_9BILA</name>